<dbReference type="AlphaFoldDB" id="A0AAV1R8Y3"/>
<reference evidence="2 3" key="1">
    <citation type="submission" date="2024-01" db="EMBL/GenBank/DDBJ databases">
        <authorList>
            <person name="Waweru B."/>
        </authorList>
    </citation>
    <scope>NUCLEOTIDE SEQUENCE [LARGE SCALE GENOMIC DNA]</scope>
</reference>
<sequence length="217" mass="24286">MAEPFVVCTDFQAWCKHVAIQAQGLMENIAVREEGRDKEVSRETTREKEIEGIDKEGNREMTRKGKGGKKHGRGKLKNQTINFGAITNPNCSIGEEGSDEEGSKEMTRESDLEGIDDGRSREMIRRGKMGIDVEVESQKIKQIILEPPPIPTAPPTLVLSEAREDGRDEEGSREMSMDPTTTHNHEPSNPPLPTIAHRDSNHDIFLQRQPPQPSVTH</sequence>
<protein>
    <submittedName>
        <fullName evidence="2">Uncharacterized protein</fullName>
    </submittedName>
</protein>
<feature type="compositionally biased region" description="Basic and acidic residues" evidence="1">
    <location>
        <begin position="161"/>
        <end position="176"/>
    </location>
</feature>
<feature type="region of interest" description="Disordered" evidence="1">
    <location>
        <begin position="144"/>
        <end position="217"/>
    </location>
</feature>
<feature type="region of interest" description="Disordered" evidence="1">
    <location>
        <begin position="35"/>
        <end position="113"/>
    </location>
</feature>
<feature type="compositionally biased region" description="Basic residues" evidence="1">
    <location>
        <begin position="64"/>
        <end position="76"/>
    </location>
</feature>
<feature type="compositionally biased region" description="Polar residues" evidence="1">
    <location>
        <begin position="77"/>
        <end position="91"/>
    </location>
</feature>
<comment type="caution">
    <text evidence="2">The sequence shown here is derived from an EMBL/GenBank/DDBJ whole genome shotgun (WGS) entry which is preliminary data.</text>
</comment>
<feature type="compositionally biased region" description="Basic and acidic residues" evidence="1">
    <location>
        <begin position="35"/>
        <end position="63"/>
    </location>
</feature>
<evidence type="ECO:0000313" key="3">
    <source>
        <dbReference type="Proteomes" id="UP001314170"/>
    </source>
</evidence>
<accession>A0AAV1R8Y3</accession>
<dbReference type="Proteomes" id="UP001314170">
    <property type="component" value="Unassembled WGS sequence"/>
</dbReference>
<keyword evidence="3" id="KW-1185">Reference proteome</keyword>
<name>A0AAV1R8Y3_9ROSI</name>
<dbReference type="EMBL" id="CAWUPB010000913">
    <property type="protein sequence ID" value="CAK7329903.1"/>
    <property type="molecule type" value="Genomic_DNA"/>
</dbReference>
<organism evidence="2 3">
    <name type="scientific">Dovyalis caffra</name>
    <dbReference type="NCBI Taxonomy" id="77055"/>
    <lineage>
        <taxon>Eukaryota</taxon>
        <taxon>Viridiplantae</taxon>
        <taxon>Streptophyta</taxon>
        <taxon>Embryophyta</taxon>
        <taxon>Tracheophyta</taxon>
        <taxon>Spermatophyta</taxon>
        <taxon>Magnoliopsida</taxon>
        <taxon>eudicotyledons</taxon>
        <taxon>Gunneridae</taxon>
        <taxon>Pentapetalae</taxon>
        <taxon>rosids</taxon>
        <taxon>fabids</taxon>
        <taxon>Malpighiales</taxon>
        <taxon>Salicaceae</taxon>
        <taxon>Flacourtieae</taxon>
        <taxon>Dovyalis</taxon>
    </lineage>
</organism>
<proteinExistence type="predicted"/>
<evidence type="ECO:0000256" key="1">
    <source>
        <dbReference type="SAM" id="MobiDB-lite"/>
    </source>
</evidence>
<evidence type="ECO:0000313" key="2">
    <source>
        <dbReference type="EMBL" id="CAK7329903.1"/>
    </source>
</evidence>
<gene>
    <name evidence="2" type="ORF">DCAF_LOCUS7670</name>
</gene>
<feature type="compositionally biased region" description="Basic and acidic residues" evidence="1">
    <location>
        <begin position="101"/>
        <end position="113"/>
    </location>
</feature>